<dbReference type="InterPro" id="IPR003593">
    <property type="entry name" value="AAA+_ATPase"/>
</dbReference>
<feature type="transmembrane region" description="Helical" evidence="8">
    <location>
        <begin position="205"/>
        <end position="225"/>
    </location>
</feature>
<dbReference type="PROSITE" id="PS50990">
    <property type="entry name" value="PEPTIDASE_C39"/>
    <property type="match status" value="1"/>
</dbReference>
<evidence type="ECO:0000256" key="6">
    <source>
        <dbReference type="ARBA" id="ARBA00022989"/>
    </source>
</evidence>
<dbReference type="Pfam" id="PF00664">
    <property type="entry name" value="ABC_membrane"/>
    <property type="match status" value="1"/>
</dbReference>
<evidence type="ECO:0000256" key="5">
    <source>
        <dbReference type="ARBA" id="ARBA00022840"/>
    </source>
</evidence>
<protein>
    <submittedName>
        <fullName evidence="12">Uncharacterized protein</fullName>
    </submittedName>
</protein>
<dbReference type="InterPro" id="IPR027417">
    <property type="entry name" value="P-loop_NTPase"/>
</dbReference>
<sequence>MNLSKLNKKFILQHGQSDCGPACLASIIQFHGGNRSLDEIRRVTGTSQKGTKLLGLYQGARQLGFDVIGLEAEGITNLSELDQPAILHVTLENRLLHYIVFYGFVDDKMIIGDPRKGISLWSPEQLREVWLSKSLLKLVPNQDFKKVRKRRWRFPQLVAWIKEDINILMTSLFLGVLIAIFSLATSIFIQKLIDVILPTKEVMKLLVGIVLFGFILLAKAALNFVRSTFLITQSRDFNNRMIGYFFKSLLCLPKPFFDSKKIGEMIARMNDARRIQLVVSNLAGNIIIEGLVAMASLAGVFFYSWQVGILVFSLLPIYIVILRNLNKPIITAQKDVMIKHALNEGNYIDVISGISEIKATATTELFHGATSLIYRIFQDSIFKLGKIQIKFNLRTELAGVLLMLAVMSFSAYLVIADHLMLGVMMAVLSLSSSIGPSLAKLAAFNIQFQEAKVAFKRMEEFTMVEKEMNDGEPANSIVPMEIKNLSFNFPGSLPLLKDISLKIEQGRITMLLGESGVGKSTILQLIQRFYEPVSGQIQANGKKINTIQLDSYRKQIAVVSQEIKIFNNYLLFNIALSEDPKILEHVPIWCQENGFDQFFSKFPQGYMTLLGEEGANISGGQRQLVGLARALFRKPDILLIDEGTSAMDRRTENFILEMLLSFKEEMAILLVTHRIKTASIADHIYILENGTVVSQGTPESLMLFDNFYSESYRELLSS</sequence>
<keyword evidence="7 8" id="KW-0472">Membrane</keyword>
<evidence type="ECO:0000313" key="12">
    <source>
        <dbReference type="EMBL" id="ELR69722.1"/>
    </source>
</evidence>
<evidence type="ECO:0000256" key="1">
    <source>
        <dbReference type="ARBA" id="ARBA00004651"/>
    </source>
</evidence>
<dbReference type="PANTHER" id="PTHR43394">
    <property type="entry name" value="ATP-DEPENDENT PERMEASE MDL1, MITOCHONDRIAL"/>
    <property type="match status" value="1"/>
</dbReference>
<keyword evidence="3" id="KW-0547">Nucleotide-binding</keyword>
<reference evidence="12 13" key="1">
    <citation type="submission" date="2012-12" db="EMBL/GenBank/DDBJ databases">
        <title>Genome assembly of Fulvivirga imtechensis AK7.</title>
        <authorList>
            <person name="Nupur N."/>
            <person name="Khatri I."/>
            <person name="Kumar R."/>
            <person name="Subramanian S."/>
            <person name="Pinnaka A."/>
        </authorList>
    </citation>
    <scope>NUCLEOTIDE SEQUENCE [LARGE SCALE GENOMIC DNA]</scope>
    <source>
        <strain evidence="12 13">AK7</strain>
    </source>
</reference>
<dbReference type="InterPro" id="IPR003439">
    <property type="entry name" value="ABC_transporter-like_ATP-bd"/>
</dbReference>
<proteinExistence type="predicted"/>
<dbReference type="eggNOG" id="COG2274">
    <property type="taxonomic scope" value="Bacteria"/>
</dbReference>
<evidence type="ECO:0000256" key="2">
    <source>
        <dbReference type="ARBA" id="ARBA00022692"/>
    </source>
</evidence>
<dbReference type="SMART" id="SM00382">
    <property type="entry name" value="AAA"/>
    <property type="match status" value="1"/>
</dbReference>
<evidence type="ECO:0000259" key="10">
    <source>
        <dbReference type="PROSITE" id="PS50929"/>
    </source>
</evidence>
<organism evidence="12 13">
    <name type="scientific">Fulvivirga imtechensis AK7</name>
    <dbReference type="NCBI Taxonomy" id="1237149"/>
    <lineage>
        <taxon>Bacteria</taxon>
        <taxon>Pseudomonadati</taxon>
        <taxon>Bacteroidota</taxon>
        <taxon>Cytophagia</taxon>
        <taxon>Cytophagales</taxon>
        <taxon>Fulvivirgaceae</taxon>
        <taxon>Fulvivirga</taxon>
    </lineage>
</organism>
<dbReference type="InterPro" id="IPR039421">
    <property type="entry name" value="Type_1_exporter"/>
</dbReference>
<feature type="domain" description="ABC transporter" evidence="9">
    <location>
        <begin position="480"/>
        <end position="714"/>
    </location>
</feature>
<evidence type="ECO:0000259" key="11">
    <source>
        <dbReference type="PROSITE" id="PS50990"/>
    </source>
</evidence>
<dbReference type="Gene3D" id="3.90.70.10">
    <property type="entry name" value="Cysteine proteinases"/>
    <property type="match status" value="1"/>
</dbReference>
<comment type="subcellular location">
    <subcellularLocation>
        <location evidence="1">Cell membrane</location>
        <topology evidence="1">Multi-pass membrane protein</topology>
    </subcellularLocation>
</comment>
<dbReference type="Proteomes" id="UP000011135">
    <property type="component" value="Unassembled WGS sequence"/>
</dbReference>
<evidence type="ECO:0000256" key="8">
    <source>
        <dbReference type="SAM" id="Phobius"/>
    </source>
</evidence>
<dbReference type="GO" id="GO:0006508">
    <property type="term" value="P:proteolysis"/>
    <property type="evidence" value="ECO:0007669"/>
    <property type="project" value="InterPro"/>
</dbReference>
<accession>L8JQU1</accession>
<dbReference type="MEROPS" id="C39.001"/>
<feature type="transmembrane region" description="Helical" evidence="8">
    <location>
        <begin position="275"/>
        <end position="297"/>
    </location>
</feature>
<dbReference type="AlphaFoldDB" id="L8JQU1"/>
<dbReference type="STRING" id="1237149.C900_04699"/>
<keyword evidence="6 8" id="KW-1133">Transmembrane helix</keyword>
<comment type="caution">
    <text evidence="12">The sequence shown here is derived from an EMBL/GenBank/DDBJ whole genome shotgun (WGS) entry which is preliminary data.</text>
</comment>
<dbReference type="EMBL" id="AMZN01000069">
    <property type="protein sequence ID" value="ELR69722.1"/>
    <property type="molecule type" value="Genomic_DNA"/>
</dbReference>
<feature type="transmembrane region" description="Helical" evidence="8">
    <location>
        <begin position="303"/>
        <end position="321"/>
    </location>
</feature>
<name>L8JQU1_9BACT</name>
<gene>
    <name evidence="12" type="ORF">C900_04699</name>
</gene>
<dbReference type="GO" id="GO:0008233">
    <property type="term" value="F:peptidase activity"/>
    <property type="evidence" value="ECO:0007669"/>
    <property type="project" value="InterPro"/>
</dbReference>
<dbReference type="Pfam" id="PF00005">
    <property type="entry name" value="ABC_tran"/>
    <property type="match status" value="1"/>
</dbReference>
<dbReference type="SUPFAM" id="SSF90123">
    <property type="entry name" value="ABC transporter transmembrane region"/>
    <property type="match status" value="1"/>
</dbReference>
<dbReference type="GO" id="GO:0005886">
    <property type="term" value="C:plasma membrane"/>
    <property type="evidence" value="ECO:0007669"/>
    <property type="project" value="UniProtKB-SubCell"/>
</dbReference>
<dbReference type="Gene3D" id="1.20.1560.10">
    <property type="entry name" value="ABC transporter type 1, transmembrane domain"/>
    <property type="match status" value="1"/>
</dbReference>
<dbReference type="OrthoDB" id="9769115at2"/>
<feature type="domain" description="Peptidase C39" evidence="11">
    <location>
        <begin position="13"/>
        <end position="137"/>
    </location>
</feature>
<dbReference type="SUPFAM" id="SSF52540">
    <property type="entry name" value="P-loop containing nucleoside triphosphate hydrolases"/>
    <property type="match status" value="1"/>
</dbReference>
<feature type="transmembrane region" description="Helical" evidence="8">
    <location>
        <begin position="172"/>
        <end position="193"/>
    </location>
</feature>
<keyword evidence="5" id="KW-0067">ATP-binding</keyword>
<evidence type="ECO:0000256" key="7">
    <source>
        <dbReference type="ARBA" id="ARBA00023136"/>
    </source>
</evidence>
<dbReference type="PROSITE" id="PS50893">
    <property type="entry name" value="ABC_TRANSPORTER_2"/>
    <property type="match status" value="1"/>
</dbReference>
<dbReference type="InterPro" id="IPR005074">
    <property type="entry name" value="Peptidase_C39"/>
</dbReference>
<dbReference type="PROSITE" id="PS50929">
    <property type="entry name" value="ABC_TM1F"/>
    <property type="match status" value="1"/>
</dbReference>
<keyword evidence="4" id="KW-0378">Hydrolase</keyword>
<dbReference type="Pfam" id="PF03412">
    <property type="entry name" value="Peptidase_C39"/>
    <property type="match status" value="1"/>
</dbReference>
<evidence type="ECO:0000259" key="9">
    <source>
        <dbReference type="PROSITE" id="PS50893"/>
    </source>
</evidence>
<evidence type="ECO:0000256" key="3">
    <source>
        <dbReference type="ARBA" id="ARBA00022741"/>
    </source>
</evidence>
<dbReference type="RefSeq" id="WP_009581895.1">
    <property type="nucleotide sequence ID" value="NZ_AMZN01000069.1"/>
</dbReference>
<dbReference type="GO" id="GO:0005524">
    <property type="term" value="F:ATP binding"/>
    <property type="evidence" value="ECO:0007669"/>
    <property type="project" value="UniProtKB-KW"/>
</dbReference>
<dbReference type="InterPro" id="IPR036640">
    <property type="entry name" value="ABC1_TM_sf"/>
</dbReference>
<keyword evidence="2 8" id="KW-0812">Transmembrane</keyword>
<feature type="domain" description="ABC transmembrane type-1" evidence="10">
    <location>
        <begin position="171"/>
        <end position="450"/>
    </location>
</feature>
<dbReference type="GO" id="GO:0015421">
    <property type="term" value="F:ABC-type oligopeptide transporter activity"/>
    <property type="evidence" value="ECO:0007669"/>
    <property type="project" value="TreeGrafter"/>
</dbReference>
<dbReference type="Gene3D" id="3.40.50.300">
    <property type="entry name" value="P-loop containing nucleotide triphosphate hydrolases"/>
    <property type="match status" value="1"/>
</dbReference>
<dbReference type="InterPro" id="IPR011527">
    <property type="entry name" value="ABC1_TM_dom"/>
</dbReference>
<dbReference type="GO" id="GO:0016887">
    <property type="term" value="F:ATP hydrolysis activity"/>
    <property type="evidence" value="ECO:0007669"/>
    <property type="project" value="InterPro"/>
</dbReference>
<feature type="transmembrane region" description="Helical" evidence="8">
    <location>
        <begin position="397"/>
        <end position="415"/>
    </location>
</feature>
<dbReference type="InterPro" id="IPR017871">
    <property type="entry name" value="ABC_transporter-like_CS"/>
</dbReference>
<dbReference type="CDD" id="cd18570">
    <property type="entry name" value="ABC_6TM_PCAT1_LagD_like"/>
    <property type="match status" value="1"/>
</dbReference>
<keyword evidence="13" id="KW-1185">Reference proteome</keyword>
<dbReference type="PROSITE" id="PS00211">
    <property type="entry name" value="ABC_TRANSPORTER_1"/>
    <property type="match status" value="1"/>
</dbReference>
<dbReference type="PANTHER" id="PTHR43394:SF1">
    <property type="entry name" value="ATP-BINDING CASSETTE SUB-FAMILY B MEMBER 10, MITOCHONDRIAL"/>
    <property type="match status" value="1"/>
</dbReference>
<evidence type="ECO:0000313" key="13">
    <source>
        <dbReference type="Proteomes" id="UP000011135"/>
    </source>
</evidence>
<evidence type="ECO:0000256" key="4">
    <source>
        <dbReference type="ARBA" id="ARBA00022801"/>
    </source>
</evidence>